<dbReference type="InterPro" id="IPR040301">
    <property type="entry name" value="Secretoglobin_3A"/>
</dbReference>
<gene>
    <name evidence="2" type="primary">SCGB3A1</name>
</gene>
<keyword evidence="3" id="KW-1185">Reference proteome</keyword>
<evidence type="ECO:0000256" key="1">
    <source>
        <dbReference type="SAM" id="SignalP"/>
    </source>
</evidence>
<dbReference type="PANTHER" id="PTHR34829:SF1">
    <property type="entry name" value="SECRETOGLOBIN FAMILY 3A MEMBER 1"/>
    <property type="match status" value="1"/>
</dbReference>
<dbReference type="GeneTree" id="ENSGT00420000029848"/>
<reference evidence="2" key="2">
    <citation type="submission" date="2025-09" db="UniProtKB">
        <authorList>
            <consortium name="Ensembl"/>
        </authorList>
    </citation>
    <scope>IDENTIFICATION</scope>
</reference>
<keyword evidence="1" id="KW-0732">Signal</keyword>
<name>A0A8C3YWK2_9CETA</name>
<dbReference type="Proteomes" id="UP000694540">
    <property type="component" value="Unplaced"/>
</dbReference>
<feature type="signal peptide" evidence="1">
    <location>
        <begin position="1"/>
        <end position="20"/>
    </location>
</feature>
<dbReference type="Pfam" id="PF20490">
    <property type="entry name" value="SCGB3A"/>
    <property type="match status" value="1"/>
</dbReference>
<dbReference type="AlphaFoldDB" id="A0A8C3YWK2"/>
<proteinExistence type="predicted"/>
<accession>A0A8C3YWK2</accession>
<reference evidence="2" key="1">
    <citation type="submission" date="2025-08" db="UniProtKB">
        <authorList>
            <consortium name="Ensembl"/>
        </authorList>
    </citation>
    <scope>IDENTIFICATION</scope>
</reference>
<evidence type="ECO:0000313" key="3">
    <source>
        <dbReference type="Proteomes" id="UP000694540"/>
    </source>
</evidence>
<dbReference type="Ensembl" id="ENSCWAT00000031786.1">
    <property type="protein sequence ID" value="ENSCWAP00000029339.1"/>
    <property type="gene ID" value="ENSCWAG00000021964.1"/>
</dbReference>
<feature type="chain" id="PRO_5034464857" evidence="1">
    <location>
        <begin position="21"/>
        <end position="101"/>
    </location>
</feature>
<dbReference type="GO" id="GO:1901741">
    <property type="term" value="P:positive regulation of myoblast fusion"/>
    <property type="evidence" value="ECO:0007669"/>
    <property type="project" value="Ensembl"/>
</dbReference>
<protein>
    <submittedName>
        <fullName evidence="2">Secretoglobin family 3A member 1</fullName>
    </submittedName>
</protein>
<dbReference type="PANTHER" id="PTHR34829">
    <property type="entry name" value="SECRETOGLOBIN FAMILY 3A MEMBER 2"/>
    <property type="match status" value="1"/>
</dbReference>
<organism evidence="2 3">
    <name type="scientific">Catagonus wagneri</name>
    <name type="common">Chacoan peccary</name>
    <dbReference type="NCBI Taxonomy" id="51154"/>
    <lineage>
        <taxon>Eukaryota</taxon>
        <taxon>Metazoa</taxon>
        <taxon>Chordata</taxon>
        <taxon>Craniata</taxon>
        <taxon>Vertebrata</taxon>
        <taxon>Euteleostomi</taxon>
        <taxon>Mammalia</taxon>
        <taxon>Eutheria</taxon>
        <taxon>Laurasiatheria</taxon>
        <taxon>Artiodactyla</taxon>
        <taxon>Suina</taxon>
        <taxon>Tayassuidae</taxon>
        <taxon>Catagonus</taxon>
    </lineage>
</organism>
<evidence type="ECO:0000313" key="2">
    <source>
        <dbReference type="Ensembl" id="ENSCWAP00000029339.1"/>
    </source>
</evidence>
<sequence>MKLITAFLVISVALLSQSVAAFFRNKPGVPPVDALPPAVDANPAVVVNPFYKGFNPVKFVLASLGIPVDHLVEGSRKCVAELGPEATGALKTLLRALTFFG</sequence>
<dbReference type="GO" id="GO:0005615">
    <property type="term" value="C:extracellular space"/>
    <property type="evidence" value="ECO:0007669"/>
    <property type="project" value="Ensembl"/>
</dbReference>